<sequence length="653" mass="76275">MHVNFKKYIKTLVFIILIGYAVISFIFGGIVHNQILFDTSSYSLAKPKLQSPANQDNYIPIPNIFRAKRENPKRIASSKKWACFLTANDYETKVKSDFEPRDLRLCSCMFNVDPLEIRETEVLVIGSKKKVGSRLTPLLKANNIKYGRIKNRYHVNMTDKNMTDLLALLNFKIVIDLTDDRQLNSIFNSIFSSQKVMLIRTFSKNVTDQIQYNGITVLTDKIFEPIFYPNSIHTRKNGDLNYYIFDRFVRGKITGITVNETEISYEKEQKYTSAKEVASVIFGLIKKKNRNEEKVIDLREHSKTANEIIQNHMLSKSGLSGPFDFSIEEVREHYASVVESCIIRPTTNYVYTSHVTIVSDSEKIIERYRSACQIVNDALMSFYGMTSIEFICVTSIQPDEYRSKFGWLDNLTELRKHHILMSIPLKLLEKIKKEYRITYFPEYFLRNIGLRRGRGRYLISGSSDVIMPPHFFLGLQKHLFSKSFLLRTIRSKSNLPFNSNGKLRSNSKFTFNNWFILHVKNNFFRNKIVNTVFNFGCNKPCNPRNRDCGDFQGFHRDFWYKINAYYNDHENFNVDSFLSYRLLGMFSPIIYKLMFGEIHIFHYSQSGKTPQLQNAVYCGLNVNIKEGIFRNKYNGTVNWGYPNIFMPTQYSYN</sequence>
<evidence type="ECO:0000313" key="3">
    <source>
        <dbReference type="Proteomes" id="UP001470230"/>
    </source>
</evidence>
<feature type="transmembrane region" description="Helical" evidence="1">
    <location>
        <begin position="12"/>
        <end position="31"/>
    </location>
</feature>
<accession>A0ABR2HFW9</accession>
<keyword evidence="1" id="KW-0472">Membrane</keyword>
<name>A0ABR2HFW9_9EUKA</name>
<proteinExistence type="predicted"/>
<dbReference type="EMBL" id="JAPFFF010000029">
    <property type="protein sequence ID" value="KAK8846327.1"/>
    <property type="molecule type" value="Genomic_DNA"/>
</dbReference>
<reference evidence="2 3" key="1">
    <citation type="submission" date="2024-04" db="EMBL/GenBank/DDBJ databases">
        <title>Tritrichomonas musculus Genome.</title>
        <authorList>
            <person name="Alves-Ferreira E."/>
            <person name="Grigg M."/>
            <person name="Lorenzi H."/>
            <person name="Galac M."/>
        </authorList>
    </citation>
    <scope>NUCLEOTIDE SEQUENCE [LARGE SCALE GENOMIC DNA]</scope>
    <source>
        <strain evidence="2 3">EAF2021</strain>
    </source>
</reference>
<keyword evidence="3" id="KW-1185">Reference proteome</keyword>
<keyword evidence="1" id="KW-1133">Transmembrane helix</keyword>
<dbReference type="Proteomes" id="UP001470230">
    <property type="component" value="Unassembled WGS sequence"/>
</dbReference>
<protein>
    <submittedName>
        <fullName evidence="2">Uncharacterized protein</fullName>
    </submittedName>
</protein>
<keyword evidence="1" id="KW-0812">Transmembrane</keyword>
<comment type="caution">
    <text evidence="2">The sequence shown here is derived from an EMBL/GenBank/DDBJ whole genome shotgun (WGS) entry which is preliminary data.</text>
</comment>
<gene>
    <name evidence="2" type="ORF">M9Y10_020336</name>
</gene>
<evidence type="ECO:0000256" key="1">
    <source>
        <dbReference type="SAM" id="Phobius"/>
    </source>
</evidence>
<evidence type="ECO:0000313" key="2">
    <source>
        <dbReference type="EMBL" id="KAK8846327.1"/>
    </source>
</evidence>
<organism evidence="2 3">
    <name type="scientific">Tritrichomonas musculus</name>
    <dbReference type="NCBI Taxonomy" id="1915356"/>
    <lineage>
        <taxon>Eukaryota</taxon>
        <taxon>Metamonada</taxon>
        <taxon>Parabasalia</taxon>
        <taxon>Tritrichomonadida</taxon>
        <taxon>Tritrichomonadidae</taxon>
        <taxon>Tritrichomonas</taxon>
    </lineage>
</organism>